<accession>A0ACB9Q445</accession>
<proteinExistence type="predicted"/>
<gene>
    <name evidence="1" type="ORF">L6164_002577</name>
</gene>
<evidence type="ECO:0000313" key="2">
    <source>
        <dbReference type="Proteomes" id="UP000828941"/>
    </source>
</evidence>
<dbReference type="Proteomes" id="UP000828941">
    <property type="component" value="Chromosome 2"/>
</dbReference>
<evidence type="ECO:0000313" key="1">
    <source>
        <dbReference type="EMBL" id="KAI4353645.1"/>
    </source>
</evidence>
<reference evidence="1 2" key="1">
    <citation type="journal article" date="2022" name="DNA Res.">
        <title>Chromosomal-level genome assembly of the orchid tree Bauhinia variegata (Leguminosae; Cercidoideae) supports the allotetraploid origin hypothesis of Bauhinia.</title>
        <authorList>
            <person name="Zhong Y."/>
            <person name="Chen Y."/>
            <person name="Zheng D."/>
            <person name="Pang J."/>
            <person name="Liu Y."/>
            <person name="Luo S."/>
            <person name="Meng S."/>
            <person name="Qian L."/>
            <person name="Wei D."/>
            <person name="Dai S."/>
            <person name="Zhou R."/>
        </authorList>
    </citation>
    <scope>NUCLEOTIDE SEQUENCE [LARGE SCALE GENOMIC DNA]</scope>
    <source>
        <strain evidence="1">BV-YZ2020</strain>
    </source>
</reference>
<sequence length="327" mass="37865">MYMEKVAFHGFKLLELSEYPELKELWYDGPYSHGGPHIFANLKSLAVKKCDFLSDVIFSSNLLQVLCNLEELEVTDCASLEALIDVKGVTAKEMQMKEISQLKKLKLSRLPNLKHIWNKETHRVISFRNLLTVDVDHCKNLESLFTVSLSKDLVQLQFVNIASSGLVEIFSAEDRLEECRFDFPQLTKLRLWNLTKLKCFYPGRHILDCPSLKTLNIYHCGKLQTFSFNHSVFQQAYGMGEDEFPKALFPLKKVCTKLELMTLNRNDMKRITDYNYEESLFDKIVDLRVVTAPLLQSVTVVDERKHWKGDLNTTIQQLFNGKVIRDS</sequence>
<organism evidence="1 2">
    <name type="scientific">Bauhinia variegata</name>
    <name type="common">Purple orchid tree</name>
    <name type="synonym">Phanera variegata</name>
    <dbReference type="NCBI Taxonomy" id="167791"/>
    <lineage>
        <taxon>Eukaryota</taxon>
        <taxon>Viridiplantae</taxon>
        <taxon>Streptophyta</taxon>
        <taxon>Embryophyta</taxon>
        <taxon>Tracheophyta</taxon>
        <taxon>Spermatophyta</taxon>
        <taxon>Magnoliopsida</taxon>
        <taxon>eudicotyledons</taxon>
        <taxon>Gunneridae</taxon>
        <taxon>Pentapetalae</taxon>
        <taxon>rosids</taxon>
        <taxon>fabids</taxon>
        <taxon>Fabales</taxon>
        <taxon>Fabaceae</taxon>
        <taxon>Cercidoideae</taxon>
        <taxon>Cercideae</taxon>
        <taxon>Bauhiniinae</taxon>
        <taxon>Bauhinia</taxon>
    </lineage>
</organism>
<keyword evidence="2" id="KW-1185">Reference proteome</keyword>
<dbReference type="EMBL" id="CM039427">
    <property type="protein sequence ID" value="KAI4353645.1"/>
    <property type="molecule type" value="Genomic_DNA"/>
</dbReference>
<name>A0ACB9Q445_BAUVA</name>
<protein>
    <submittedName>
        <fullName evidence="1">Uncharacterized protein</fullName>
    </submittedName>
</protein>
<comment type="caution">
    <text evidence="1">The sequence shown here is derived from an EMBL/GenBank/DDBJ whole genome shotgun (WGS) entry which is preliminary data.</text>
</comment>